<evidence type="ECO:0000256" key="2">
    <source>
        <dbReference type="ARBA" id="ARBA00012417"/>
    </source>
</evidence>
<dbReference type="InterPro" id="IPR012337">
    <property type="entry name" value="RNaseH-like_sf"/>
</dbReference>
<comment type="caution">
    <text evidence="11">The sequence shown here is derived from an EMBL/GenBank/DDBJ whole genome shotgun (WGS) entry which is preliminary data.</text>
</comment>
<dbReference type="SUPFAM" id="SSF56672">
    <property type="entry name" value="DNA/RNA polymerases"/>
    <property type="match status" value="1"/>
</dbReference>
<organism evidence="11 12">
    <name type="scientific">Coilia grayii</name>
    <name type="common">Gray's grenadier anchovy</name>
    <dbReference type="NCBI Taxonomy" id="363190"/>
    <lineage>
        <taxon>Eukaryota</taxon>
        <taxon>Metazoa</taxon>
        <taxon>Chordata</taxon>
        <taxon>Craniata</taxon>
        <taxon>Vertebrata</taxon>
        <taxon>Euteleostomi</taxon>
        <taxon>Actinopterygii</taxon>
        <taxon>Neopterygii</taxon>
        <taxon>Teleostei</taxon>
        <taxon>Clupei</taxon>
        <taxon>Clupeiformes</taxon>
        <taxon>Clupeoidei</taxon>
        <taxon>Engraulidae</taxon>
        <taxon>Coilinae</taxon>
        <taxon>Coilia</taxon>
    </lineage>
</organism>
<dbReference type="Pfam" id="PF03175">
    <property type="entry name" value="DNA_pol_B_2"/>
    <property type="match status" value="1"/>
</dbReference>
<dbReference type="EMBL" id="JBHFQA010000016">
    <property type="protein sequence ID" value="KAL2085999.1"/>
    <property type="molecule type" value="Genomic_DNA"/>
</dbReference>
<feature type="domain" description="DNA-directed DNA polymerase family B mitochondria/virus" evidence="10">
    <location>
        <begin position="305"/>
        <end position="423"/>
    </location>
</feature>
<evidence type="ECO:0000256" key="1">
    <source>
        <dbReference type="ARBA" id="ARBA00005755"/>
    </source>
</evidence>
<keyword evidence="3" id="KW-0808">Transferase</keyword>
<keyword evidence="6" id="KW-0239">DNA-directed DNA polymerase</keyword>
<feature type="compositionally biased region" description="Basic residues" evidence="9">
    <location>
        <begin position="30"/>
        <end position="39"/>
    </location>
</feature>
<dbReference type="GO" id="GO:0003677">
    <property type="term" value="F:DNA binding"/>
    <property type="evidence" value="ECO:0007669"/>
    <property type="project" value="UniProtKB-KW"/>
</dbReference>
<dbReference type="PANTHER" id="PTHR33568:SF3">
    <property type="entry name" value="DNA-DIRECTED DNA POLYMERASE"/>
    <property type="match status" value="1"/>
</dbReference>
<dbReference type="InterPro" id="IPR004868">
    <property type="entry name" value="DNA-dir_DNA_pol_B_mt/vir"/>
</dbReference>
<dbReference type="SUPFAM" id="SSF53098">
    <property type="entry name" value="Ribonuclease H-like"/>
    <property type="match status" value="1"/>
</dbReference>
<keyword evidence="5" id="KW-0235">DNA replication</keyword>
<keyword evidence="4" id="KW-0548">Nucleotidyltransferase</keyword>
<protein>
    <recommendedName>
        <fullName evidence="2">DNA-directed DNA polymerase</fullName>
        <ecNumber evidence="2">2.7.7.7</ecNumber>
    </recommendedName>
</protein>
<keyword evidence="7" id="KW-0238">DNA-binding</keyword>
<evidence type="ECO:0000256" key="6">
    <source>
        <dbReference type="ARBA" id="ARBA00022932"/>
    </source>
</evidence>
<dbReference type="InterPro" id="IPR043502">
    <property type="entry name" value="DNA/RNA_pol_sf"/>
</dbReference>
<evidence type="ECO:0000256" key="4">
    <source>
        <dbReference type="ARBA" id="ARBA00022695"/>
    </source>
</evidence>
<keyword evidence="12" id="KW-1185">Reference proteome</keyword>
<evidence type="ECO:0000256" key="3">
    <source>
        <dbReference type="ARBA" id="ARBA00022679"/>
    </source>
</evidence>
<dbReference type="GO" id="GO:0003887">
    <property type="term" value="F:DNA-directed DNA polymerase activity"/>
    <property type="evidence" value="ECO:0007669"/>
    <property type="project" value="UniProtKB-KW"/>
</dbReference>
<dbReference type="EC" id="2.7.7.7" evidence="2"/>
<evidence type="ECO:0000256" key="9">
    <source>
        <dbReference type="SAM" id="MobiDB-lite"/>
    </source>
</evidence>
<sequence>MILYLHLVVERGNHKRDANKDKDEDGKEEKKKKKKKKMKQIQSQILCSGSEEEEEDPASLEREAGELYRRLGFSTQSSVSLQAVSAFENGLGCKIVVFYYDDEEEGAGKLVPYETGSSGGDGESGTRPTVYLFLHRGHYFGIKNVSGFLGYKNFCRFCLKGYVERHQCALGCSVCSGGPCPNTEKLRFCADCNRTCRSEECYARHKDQMWRPRASRYASLCELNKKCSLCGMVYYVGLIKRTPHRCPSFKCQPLLPTGEFPLKHVYYDFGDYVFIAHNAKGYDNYLLLSYLVSQKALGFPVEKEHLHKGYFPYLFASEEKLSYVGPYPPPSDYGCSEMSPSERDRFLRWYETVRRGRFDFAWEMRAYCRNNVAILREACLTFRTQIIEDCGIDPFTCISLPALSLKIFRTNHLSKNALTIPCPFGYERQFKSWSHGSVEWMSYLEAKNPGLSIRHALKGGEVTRFKPYVVDGYADGGKGGSRGETVFEYLGCFHHGCPECFRARDVWNALKRGEGGDPSVAAFLASYEEPSPPFHHRAALYGGDTSAIRLRYSAPAEGGERVRYADFNSLYPACMADEKKLFLTGPPVVLYSGFDAASEDPIASYFGLVQAKVYRPRGLFFPLLPYKTVKGGITSWNLRRPVLNPFYEELKRELDNITFVKGLPELLTDERLFPEGCDNLLILDDVLSSTTGSSSSSDQVLMLFTDLTHHRRLSSFYLTLNIFHRGKHSRTISLNCHYMILFKNLRDKLQLRVLAGQMYPGNTRFLLE</sequence>
<evidence type="ECO:0000256" key="8">
    <source>
        <dbReference type="ARBA" id="ARBA00049244"/>
    </source>
</evidence>
<name>A0ABD1JFQ5_9TELE</name>
<proteinExistence type="inferred from homology"/>
<evidence type="ECO:0000256" key="5">
    <source>
        <dbReference type="ARBA" id="ARBA00022705"/>
    </source>
</evidence>
<evidence type="ECO:0000259" key="10">
    <source>
        <dbReference type="Pfam" id="PF03175"/>
    </source>
</evidence>
<dbReference type="GO" id="GO:0006260">
    <property type="term" value="P:DNA replication"/>
    <property type="evidence" value="ECO:0007669"/>
    <property type="project" value="UniProtKB-KW"/>
</dbReference>
<dbReference type="Proteomes" id="UP001591681">
    <property type="component" value="Unassembled WGS sequence"/>
</dbReference>
<gene>
    <name evidence="11" type="ORF">ACEWY4_019319</name>
</gene>
<dbReference type="AlphaFoldDB" id="A0ABD1JFQ5"/>
<reference evidence="11 12" key="1">
    <citation type="submission" date="2024-09" db="EMBL/GenBank/DDBJ databases">
        <title>A chromosome-level genome assembly of Gray's grenadier anchovy, Coilia grayii.</title>
        <authorList>
            <person name="Fu Z."/>
        </authorList>
    </citation>
    <scope>NUCLEOTIDE SEQUENCE [LARGE SCALE GENOMIC DNA]</scope>
    <source>
        <strain evidence="11">G4</strain>
        <tissue evidence="11">Muscle</tissue>
    </source>
</reference>
<feature type="compositionally biased region" description="Basic and acidic residues" evidence="9">
    <location>
        <begin position="14"/>
        <end position="29"/>
    </location>
</feature>
<comment type="similarity">
    <text evidence="1">Belongs to the DNA polymerase type-B family.</text>
</comment>
<dbReference type="PANTHER" id="PTHR33568">
    <property type="entry name" value="DNA POLYMERASE"/>
    <property type="match status" value="1"/>
</dbReference>
<comment type="catalytic activity">
    <reaction evidence="8">
        <text>DNA(n) + a 2'-deoxyribonucleoside 5'-triphosphate = DNA(n+1) + diphosphate</text>
        <dbReference type="Rhea" id="RHEA:22508"/>
        <dbReference type="Rhea" id="RHEA-COMP:17339"/>
        <dbReference type="Rhea" id="RHEA-COMP:17340"/>
        <dbReference type="ChEBI" id="CHEBI:33019"/>
        <dbReference type="ChEBI" id="CHEBI:61560"/>
        <dbReference type="ChEBI" id="CHEBI:173112"/>
        <dbReference type="EC" id="2.7.7.7"/>
    </reaction>
</comment>
<accession>A0ABD1JFQ5</accession>
<evidence type="ECO:0000313" key="11">
    <source>
        <dbReference type="EMBL" id="KAL2085999.1"/>
    </source>
</evidence>
<evidence type="ECO:0000313" key="12">
    <source>
        <dbReference type="Proteomes" id="UP001591681"/>
    </source>
</evidence>
<evidence type="ECO:0000256" key="7">
    <source>
        <dbReference type="ARBA" id="ARBA00023125"/>
    </source>
</evidence>
<feature type="region of interest" description="Disordered" evidence="9">
    <location>
        <begin position="14"/>
        <end position="61"/>
    </location>
</feature>